<sequence>MGLSLISALPKIRVHVFYNYARAQNKPNVNSNFPDYTAMKINITFVLVFTAFLLVHTAFAQTPPADTMAATGGIAPVSFQSAEKNTSNTDQKEDSEAFLREAKKHKILTRKFDHLPEYVNGYYIVAGVFGEKANARKSVRNLSKRGFKADFVYNPANKMHYVYLQHYARWQDAIEACNSNLDNRYGSTTWILQMANPQPDREAMVQQAVETEQMALQRELREVQAPNTALTKKIAEVKDRELNTPATVKESFMKASSPSAYDDNSTSKLLQKADQYFDKMWYAEAAELYELALEDSENYSFKTIERVGDAHYFNTNMVRAYYWYDMLYDKYKKEMSTDNIFKYAHSLKGTGKYSRAKRLMRLYNKELEKQDEDARNNIPRVTRGEVVLDNILKSETQMEVKNLDINSKYSDFSPMRYGKDQLVFASAADSSFFSTRRYKWNNQPYLDLYVAKMNEESQEVRDAVKFDKTVNTKYHEASVTFSPDQNTIYFTRNNYGKKLKRDKHGVNHLKIYRSIKTEKGWSEAEALPFTSDDYSTGHPALSPDGKQLYFVSDMPGTIGATDIFVVDVMEDGSFSDPRNLGPEINTDRKEMFPFINEDKLYFSSDGHVGLGGLDIFEVAFNQEDGFLEVRNLGRPVNSNKDDFSFIIDEKTQKGFFASNRSGGKGDDDIYSFKKLIPEEVNENAIAGIVTEIVNGEVVPEALVTLLDENNRKLKEVVTEADGSFVFEDLEGNTKYSIQVNKESYFESKTEVTTLDNVRIDTAFELKKLEELIAVEDGIRKIKMDMIYFDFDKFNIRQDASEELDKLVAILNEYPSMVIKIESHTDSRGPRVYNTYLSDRRAKSTRDYLVSQGIDPKRIQSAIGYGEDRLLNECDGSVRCSSQQHQLNRRSEFIIVDM</sequence>
<gene>
    <name evidence="7" type="ORF">CLV82_0630</name>
</gene>
<evidence type="ECO:0000256" key="4">
    <source>
        <dbReference type="PROSITE-ProRule" id="PRU00473"/>
    </source>
</evidence>
<evidence type="ECO:0000256" key="2">
    <source>
        <dbReference type="ARBA" id="ARBA00023136"/>
    </source>
</evidence>
<evidence type="ECO:0000256" key="3">
    <source>
        <dbReference type="ARBA" id="ARBA00023237"/>
    </source>
</evidence>
<evidence type="ECO:0000313" key="8">
    <source>
        <dbReference type="Proteomes" id="UP000295468"/>
    </source>
</evidence>
<dbReference type="PROSITE" id="PS51123">
    <property type="entry name" value="OMPA_2"/>
    <property type="match status" value="1"/>
</dbReference>
<keyword evidence="8" id="KW-1185">Reference proteome</keyword>
<dbReference type="GO" id="GO:0042834">
    <property type="term" value="F:peptidoglycan binding"/>
    <property type="evidence" value="ECO:0007669"/>
    <property type="project" value="InterPro"/>
</dbReference>
<organism evidence="7 8">
    <name type="scientific">Zeaxanthinibacter enoshimensis</name>
    <dbReference type="NCBI Taxonomy" id="392009"/>
    <lineage>
        <taxon>Bacteria</taxon>
        <taxon>Pseudomonadati</taxon>
        <taxon>Bacteroidota</taxon>
        <taxon>Flavobacteriia</taxon>
        <taxon>Flavobacteriales</taxon>
        <taxon>Flavobacteriaceae</taxon>
        <taxon>Zeaxanthinibacter</taxon>
    </lineage>
</organism>
<dbReference type="SUPFAM" id="SSF103088">
    <property type="entry name" value="OmpA-like"/>
    <property type="match status" value="1"/>
</dbReference>
<reference evidence="7 8" key="1">
    <citation type="submission" date="2019-03" db="EMBL/GenBank/DDBJ databases">
        <title>Genomic Encyclopedia of Archaeal and Bacterial Type Strains, Phase II (KMG-II): from individual species to whole genera.</title>
        <authorList>
            <person name="Goeker M."/>
        </authorList>
    </citation>
    <scope>NUCLEOTIDE SEQUENCE [LARGE SCALE GENOMIC DNA]</scope>
    <source>
        <strain evidence="7 8">DSM 18435</strain>
    </source>
</reference>
<dbReference type="EMBL" id="SNYI01000001">
    <property type="protein sequence ID" value="TDQ32797.1"/>
    <property type="molecule type" value="Genomic_DNA"/>
</dbReference>
<evidence type="ECO:0000259" key="6">
    <source>
        <dbReference type="PROSITE" id="PS51724"/>
    </source>
</evidence>
<accession>A0A4R6TR59</accession>
<dbReference type="Gene3D" id="2.120.10.30">
    <property type="entry name" value="TolB, C-terminal domain"/>
    <property type="match status" value="1"/>
</dbReference>
<dbReference type="SUPFAM" id="SSF82171">
    <property type="entry name" value="DPP6 N-terminal domain-like"/>
    <property type="match status" value="1"/>
</dbReference>
<dbReference type="Pfam" id="PF13620">
    <property type="entry name" value="CarboxypepD_reg"/>
    <property type="match status" value="1"/>
</dbReference>
<dbReference type="InterPro" id="IPR050330">
    <property type="entry name" value="Bact_OuterMem_StrucFunc"/>
</dbReference>
<dbReference type="Pfam" id="PF07676">
    <property type="entry name" value="PD40"/>
    <property type="match status" value="2"/>
</dbReference>
<dbReference type="SUPFAM" id="SSF49478">
    <property type="entry name" value="Cna protein B-type domain"/>
    <property type="match status" value="1"/>
</dbReference>
<comment type="subcellular location">
    <subcellularLocation>
        <location evidence="1">Cell outer membrane</location>
    </subcellularLocation>
</comment>
<dbReference type="AlphaFoldDB" id="A0A4R6TR59"/>
<dbReference type="InterPro" id="IPR006665">
    <property type="entry name" value="OmpA-like"/>
</dbReference>
<keyword evidence="2 4" id="KW-0472">Membrane</keyword>
<dbReference type="Gene3D" id="3.30.70.1070">
    <property type="entry name" value="Sporulation related repeat"/>
    <property type="match status" value="1"/>
</dbReference>
<dbReference type="InterPro" id="IPR006664">
    <property type="entry name" value="OMP_bac"/>
</dbReference>
<dbReference type="SUPFAM" id="SSF110997">
    <property type="entry name" value="Sporulation related repeat"/>
    <property type="match status" value="1"/>
</dbReference>
<dbReference type="PANTHER" id="PTHR30329">
    <property type="entry name" value="STATOR ELEMENT OF FLAGELLAR MOTOR COMPLEX"/>
    <property type="match status" value="1"/>
</dbReference>
<dbReference type="PROSITE" id="PS51724">
    <property type="entry name" value="SPOR"/>
    <property type="match status" value="1"/>
</dbReference>
<name>A0A4R6TR59_9FLAO</name>
<evidence type="ECO:0000256" key="1">
    <source>
        <dbReference type="ARBA" id="ARBA00004442"/>
    </source>
</evidence>
<protein>
    <submittedName>
        <fullName evidence="7">WD40 repeat protein</fullName>
    </submittedName>
</protein>
<dbReference type="GO" id="GO:0009279">
    <property type="term" value="C:cell outer membrane"/>
    <property type="evidence" value="ECO:0007669"/>
    <property type="project" value="UniProtKB-SubCell"/>
</dbReference>
<dbReference type="Proteomes" id="UP000295468">
    <property type="component" value="Unassembled WGS sequence"/>
</dbReference>
<proteinExistence type="predicted"/>
<dbReference type="InterPro" id="IPR036737">
    <property type="entry name" value="OmpA-like_sf"/>
</dbReference>
<feature type="domain" description="OmpA-like" evidence="5">
    <location>
        <begin position="775"/>
        <end position="897"/>
    </location>
</feature>
<dbReference type="Pfam" id="PF00691">
    <property type="entry name" value="OmpA"/>
    <property type="match status" value="1"/>
</dbReference>
<dbReference type="Pfam" id="PF05036">
    <property type="entry name" value="SPOR"/>
    <property type="match status" value="1"/>
</dbReference>
<keyword evidence="3" id="KW-0998">Cell outer membrane</keyword>
<dbReference type="InterPro" id="IPR011042">
    <property type="entry name" value="6-blade_b-propeller_TolB-like"/>
</dbReference>
<evidence type="ECO:0000259" key="5">
    <source>
        <dbReference type="PROSITE" id="PS51123"/>
    </source>
</evidence>
<dbReference type="InterPro" id="IPR011659">
    <property type="entry name" value="WD40"/>
</dbReference>
<dbReference type="InterPro" id="IPR013783">
    <property type="entry name" value="Ig-like_fold"/>
</dbReference>
<dbReference type="PRINTS" id="PR01021">
    <property type="entry name" value="OMPADOMAIN"/>
</dbReference>
<dbReference type="InterPro" id="IPR007730">
    <property type="entry name" value="SPOR-like_dom"/>
</dbReference>
<dbReference type="Gene3D" id="2.60.40.10">
    <property type="entry name" value="Immunoglobulins"/>
    <property type="match status" value="1"/>
</dbReference>
<dbReference type="Gene3D" id="3.30.1330.60">
    <property type="entry name" value="OmpA-like domain"/>
    <property type="match status" value="1"/>
</dbReference>
<comment type="caution">
    <text evidence="7">The sequence shown here is derived from an EMBL/GenBank/DDBJ whole genome shotgun (WGS) entry which is preliminary data.</text>
</comment>
<dbReference type="CDD" id="cd07185">
    <property type="entry name" value="OmpA_C-like"/>
    <property type="match status" value="1"/>
</dbReference>
<dbReference type="PANTHER" id="PTHR30329:SF21">
    <property type="entry name" value="LIPOPROTEIN YIAD-RELATED"/>
    <property type="match status" value="1"/>
</dbReference>
<feature type="domain" description="SPOR" evidence="6">
    <location>
        <begin position="116"/>
        <end position="194"/>
    </location>
</feature>
<evidence type="ECO:0000313" key="7">
    <source>
        <dbReference type="EMBL" id="TDQ32797.1"/>
    </source>
</evidence>
<dbReference type="InterPro" id="IPR036680">
    <property type="entry name" value="SPOR-like_sf"/>
</dbReference>